<dbReference type="KEGG" id="sdd:D9753_30310"/>
<dbReference type="CDD" id="cd08964">
    <property type="entry name" value="L-asparaginase_II"/>
    <property type="match status" value="1"/>
</dbReference>
<dbReference type="Proteomes" id="UP000268329">
    <property type="component" value="Chromosome"/>
</dbReference>
<dbReference type="EMBL" id="CP033073">
    <property type="protein sequence ID" value="AYN42467.1"/>
    <property type="molecule type" value="Genomic_DNA"/>
</dbReference>
<dbReference type="SUPFAM" id="SSF53774">
    <property type="entry name" value="Glutaminase/Asparaginase"/>
    <property type="match status" value="1"/>
</dbReference>
<dbReference type="GO" id="GO:0006528">
    <property type="term" value="P:asparagine metabolic process"/>
    <property type="evidence" value="ECO:0007669"/>
    <property type="project" value="InterPro"/>
</dbReference>
<dbReference type="PIRSF" id="PIRSF500176">
    <property type="entry name" value="L_ASNase"/>
    <property type="match status" value="1"/>
</dbReference>
<dbReference type="Gene3D" id="3.40.50.1170">
    <property type="entry name" value="L-asparaginase, N-terminal domain"/>
    <property type="match status" value="1"/>
</dbReference>
<proteinExistence type="inferred from homology"/>
<comment type="similarity">
    <text evidence="1">Belongs to the asparaginase 1 family.</text>
</comment>
<evidence type="ECO:0000256" key="3">
    <source>
        <dbReference type="PIRSR" id="PIRSR001220-1"/>
    </source>
</evidence>
<dbReference type="AlphaFoldDB" id="A0A3G2JQK8"/>
<dbReference type="InterPro" id="IPR027474">
    <property type="entry name" value="L-asparaginase_N"/>
</dbReference>
<keyword evidence="7" id="KW-1185">Reference proteome</keyword>
<reference evidence="6 7" key="1">
    <citation type="submission" date="2018-10" db="EMBL/GenBank/DDBJ databases">
        <title>The genome of Streptomyces dangxiongensis Z022.</title>
        <authorList>
            <person name="Zhang B."/>
        </authorList>
    </citation>
    <scope>NUCLEOTIDE SEQUENCE [LARGE SCALE GENOMIC DNA]</scope>
    <source>
        <strain evidence="6 7">Z022</strain>
    </source>
</reference>
<dbReference type="InterPro" id="IPR040919">
    <property type="entry name" value="Asparaginase_C"/>
</dbReference>
<dbReference type="InterPro" id="IPR006034">
    <property type="entry name" value="Asparaginase/glutaminase-like"/>
</dbReference>
<gene>
    <name evidence="6" type="ORF">D9753_30310</name>
</gene>
<dbReference type="Gene3D" id="3.40.50.40">
    <property type="match status" value="1"/>
</dbReference>
<evidence type="ECO:0000313" key="7">
    <source>
        <dbReference type="Proteomes" id="UP000268329"/>
    </source>
</evidence>
<accession>A0A3G2JQK8</accession>
<evidence type="ECO:0000259" key="4">
    <source>
        <dbReference type="Pfam" id="PF00710"/>
    </source>
</evidence>
<feature type="domain" description="L-asparaginase N-terminal" evidence="4">
    <location>
        <begin position="7"/>
        <end position="194"/>
    </location>
</feature>
<organism evidence="6 7">
    <name type="scientific">Streptomyces dangxiongensis</name>
    <dbReference type="NCBI Taxonomy" id="1442032"/>
    <lineage>
        <taxon>Bacteria</taxon>
        <taxon>Bacillati</taxon>
        <taxon>Actinomycetota</taxon>
        <taxon>Actinomycetes</taxon>
        <taxon>Kitasatosporales</taxon>
        <taxon>Streptomycetaceae</taxon>
        <taxon>Streptomyces</taxon>
    </lineage>
</organism>
<dbReference type="Pfam" id="PF17763">
    <property type="entry name" value="Asparaginase_C"/>
    <property type="match status" value="1"/>
</dbReference>
<keyword evidence="2" id="KW-0378">Hydrolase</keyword>
<evidence type="ECO:0000259" key="5">
    <source>
        <dbReference type="Pfam" id="PF17763"/>
    </source>
</evidence>
<feature type="domain" description="Asparaginase/glutaminase C-terminal" evidence="5">
    <location>
        <begin position="213"/>
        <end position="327"/>
    </location>
</feature>
<dbReference type="Pfam" id="PF00710">
    <property type="entry name" value="Asparaginase"/>
    <property type="match status" value="1"/>
</dbReference>
<dbReference type="InterPro" id="IPR036152">
    <property type="entry name" value="Asp/glu_Ase-like_sf"/>
</dbReference>
<dbReference type="OrthoDB" id="9788068at2"/>
<dbReference type="SFLD" id="SFLDS00057">
    <property type="entry name" value="Glutaminase/Asparaginase"/>
    <property type="match status" value="1"/>
</dbReference>
<dbReference type="PANTHER" id="PTHR11707">
    <property type="entry name" value="L-ASPARAGINASE"/>
    <property type="match status" value="1"/>
</dbReference>
<dbReference type="PIRSF" id="PIRSF001220">
    <property type="entry name" value="L-ASNase_gatD"/>
    <property type="match status" value="1"/>
</dbReference>
<dbReference type="InterPro" id="IPR004550">
    <property type="entry name" value="AsnASE_II"/>
</dbReference>
<dbReference type="PRINTS" id="PR00139">
    <property type="entry name" value="ASNGLNASE"/>
</dbReference>
<protein>
    <submittedName>
        <fullName evidence="6">Asparaginase</fullName>
    </submittedName>
</protein>
<dbReference type="GO" id="GO:0004067">
    <property type="term" value="F:asparaginase activity"/>
    <property type="evidence" value="ECO:0007669"/>
    <property type="project" value="UniProtKB-UniRule"/>
</dbReference>
<evidence type="ECO:0000256" key="2">
    <source>
        <dbReference type="ARBA" id="ARBA00022801"/>
    </source>
</evidence>
<dbReference type="InterPro" id="IPR027473">
    <property type="entry name" value="L-asparaginase_C"/>
</dbReference>
<evidence type="ECO:0000313" key="6">
    <source>
        <dbReference type="EMBL" id="AYN42467.1"/>
    </source>
</evidence>
<dbReference type="InterPro" id="IPR037152">
    <property type="entry name" value="L-asparaginase_N_sf"/>
</dbReference>
<dbReference type="PROSITE" id="PS51732">
    <property type="entry name" value="ASN_GLN_ASE_3"/>
    <property type="match status" value="1"/>
</dbReference>
<name>A0A3G2JQK8_9ACTN</name>
<sequence length="333" mass="34164">MTESVRNVAVFSLGGTIAMTTDPTIGGVVPALSAHELLAAVPALATSGIGLKVRDFRRLPGASLTFEDLTALSAAIAVELETGDVDGVVITQGTDTIEETAFLLDLYHGHEQPVVVTGAMRNPTLPGADGPANLYAAVLAAADPGLRGAGCLVVLGDEIHSARTVRKSHTTSPAAFTSPSCGPIARVAENRVRMVGALPPRGPMVGAPDREARVGLYVVTLGDDGALLDLWDGNCDGLVVAAFGVGHVPERLVEGLTKLASRIPVVLASRIGNGPVLSDTYGFPGSEKDLLGRGLIGAGDIGPYHARLLLQALLAQGADGAAVRETFTTAFAR</sequence>
<dbReference type="PANTHER" id="PTHR11707:SF28">
    <property type="entry name" value="60 KDA LYSOPHOSPHOLIPASE"/>
    <property type="match status" value="1"/>
</dbReference>
<feature type="active site" description="O-isoaspartyl threonine intermediate" evidence="3">
    <location>
        <position position="16"/>
    </location>
</feature>
<dbReference type="FunFam" id="3.40.50.1170:FF:000001">
    <property type="entry name" value="L-asparaginase 2"/>
    <property type="match status" value="1"/>
</dbReference>
<dbReference type="SMART" id="SM00870">
    <property type="entry name" value="Asparaginase"/>
    <property type="match status" value="1"/>
</dbReference>
<evidence type="ECO:0000256" key="1">
    <source>
        <dbReference type="ARBA" id="ARBA00010518"/>
    </source>
</evidence>
<dbReference type="RefSeq" id="WP_121789893.1">
    <property type="nucleotide sequence ID" value="NZ_CP033073.1"/>
</dbReference>